<dbReference type="EMBL" id="BAABJP010000007">
    <property type="protein sequence ID" value="GAA5150210.1"/>
    <property type="molecule type" value="Genomic_DNA"/>
</dbReference>
<dbReference type="PROSITE" id="PS00107">
    <property type="entry name" value="PROTEIN_KINASE_ATP"/>
    <property type="match status" value="1"/>
</dbReference>
<dbReference type="CDD" id="cd14014">
    <property type="entry name" value="STKc_PknB_like"/>
    <property type="match status" value="1"/>
</dbReference>
<organism evidence="10 11">
    <name type="scientific">Pseudonocardia eucalypti</name>
    <dbReference type="NCBI Taxonomy" id="648755"/>
    <lineage>
        <taxon>Bacteria</taxon>
        <taxon>Bacillati</taxon>
        <taxon>Actinomycetota</taxon>
        <taxon>Actinomycetes</taxon>
        <taxon>Pseudonocardiales</taxon>
        <taxon>Pseudonocardiaceae</taxon>
        <taxon>Pseudonocardia</taxon>
    </lineage>
</organism>
<feature type="compositionally biased region" description="Basic and acidic residues" evidence="8">
    <location>
        <begin position="282"/>
        <end position="291"/>
    </location>
</feature>
<keyword evidence="6 7" id="KW-0067">ATP-binding</keyword>
<dbReference type="PANTHER" id="PTHR43289">
    <property type="entry name" value="MITOGEN-ACTIVATED PROTEIN KINASE KINASE KINASE 20-RELATED"/>
    <property type="match status" value="1"/>
</dbReference>
<dbReference type="PANTHER" id="PTHR43289:SF6">
    <property type="entry name" value="SERINE_THREONINE-PROTEIN KINASE NEKL-3"/>
    <property type="match status" value="1"/>
</dbReference>
<dbReference type="PROSITE" id="PS50011">
    <property type="entry name" value="PROTEIN_KINASE_DOM"/>
    <property type="match status" value="1"/>
</dbReference>
<feature type="compositionally biased region" description="Basic and acidic residues" evidence="8">
    <location>
        <begin position="308"/>
        <end position="319"/>
    </location>
</feature>
<dbReference type="InterPro" id="IPR017441">
    <property type="entry name" value="Protein_kinase_ATP_BS"/>
</dbReference>
<dbReference type="Pfam" id="PF00069">
    <property type="entry name" value="Pkinase"/>
    <property type="match status" value="1"/>
</dbReference>
<evidence type="ECO:0000259" key="9">
    <source>
        <dbReference type="PROSITE" id="PS50011"/>
    </source>
</evidence>
<dbReference type="Gene3D" id="3.30.200.20">
    <property type="entry name" value="Phosphorylase Kinase, domain 1"/>
    <property type="match status" value="1"/>
</dbReference>
<feature type="domain" description="Protein kinase" evidence="9">
    <location>
        <begin position="37"/>
        <end position="302"/>
    </location>
</feature>
<keyword evidence="4 7" id="KW-0547">Nucleotide-binding</keyword>
<dbReference type="EC" id="2.7.11.1" evidence="1"/>
<name>A0ABP9PPW8_9PSEU</name>
<protein>
    <recommendedName>
        <fullName evidence="1">non-specific serine/threonine protein kinase</fullName>
        <ecNumber evidence="1">2.7.11.1</ecNumber>
    </recommendedName>
</protein>
<accession>A0ABP9PPW8</accession>
<dbReference type="Gene3D" id="1.10.510.10">
    <property type="entry name" value="Transferase(Phosphotransferase) domain 1"/>
    <property type="match status" value="1"/>
</dbReference>
<gene>
    <name evidence="10" type="ORF">GCM10023321_15130</name>
</gene>
<evidence type="ECO:0000256" key="7">
    <source>
        <dbReference type="PROSITE-ProRule" id="PRU10141"/>
    </source>
</evidence>
<evidence type="ECO:0000256" key="3">
    <source>
        <dbReference type="ARBA" id="ARBA00022679"/>
    </source>
</evidence>
<dbReference type="InterPro" id="IPR008271">
    <property type="entry name" value="Ser/Thr_kinase_AS"/>
</dbReference>
<reference evidence="11" key="1">
    <citation type="journal article" date="2019" name="Int. J. Syst. Evol. Microbiol.">
        <title>The Global Catalogue of Microorganisms (GCM) 10K type strain sequencing project: providing services to taxonomists for standard genome sequencing and annotation.</title>
        <authorList>
            <consortium name="The Broad Institute Genomics Platform"/>
            <consortium name="The Broad Institute Genome Sequencing Center for Infectious Disease"/>
            <person name="Wu L."/>
            <person name="Ma J."/>
        </authorList>
    </citation>
    <scope>NUCLEOTIDE SEQUENCE [LARGE SCALE GENOMIC DNA]</scope>
    <source>
        <strain evidence="11">JCM 18303</strain>
    </source>
</reference>
<evidence type="ECO:0000256" key="2">
    <source>
        <dbReference type="ARBA" id="ARBA00022527"/>
    </source>
</evidence>
<evidence type="ECO:0000256" key="1">
    <source>
        <dbReference type="ARBA" id="ARBA00012513"/>
    </source>
</evidence>
<dbReference type="InterPro" id="IPR000719">
    <property type="entry name" value="Prot_kinase_dom"/>
</dbReference>
<feature type="compositionally biased region" description="Low complexity" evidence="8">
    <location>
        <begin position="531"/>
        <end position="549"/>
    </location>
</feature>
<dbReference type="Proteomes" id="UP001428817">
    <property type="component" value="Unassembled WGS sequence"/>
</dbReference>
<keyword evidence="2" id="KW-0723">Serine/threonine-protein kinase</keyword>
<evidence type="ECO:0000256" key="8">
    <source>
        <dbReference type="SAM" id="MobiDB-lite"/>
    </source>
</evidence>
<feature type="region of interest" description="Disordered" evidence="8">
    <location>
        <begin position="531"/>
        <end position="558"/>
    </location>
</feature>
<proteinExistence type="predicted"/>
<dbReference type="SUPFAM" id="SSF56112">
    <property type="entry name" value="Protein kinase-like (PK-like)"/>
    <property type="match status" value="1"/>
</dbReference>
<keyword evidence="11" id="KW-1185">Reference proteome</keyword>
<evidence type="ECO:0000256" key="6">
    <source>
        <dbReference type="ARBA" id="ARBA00022840"/>
    </source>
</evidence>
<keyword evidence="5" id="KW-0418">Kinase</keyword>
<dbReference type="SMART" id="SM00220">
    <property type="entry name" value="S_TKc"/>
    <property type="match status" value="1"/>
</dbReference>
<evidence type="ECO:0000313" key="10">
    <source>
        <dbReference type="EMBL" id="GAA5150210.1"/>
    </source>
</evidence>
<evidence type="ECO:0000256" key="5">
    <source>
        <dbReference type="ARBA" id="ARBA00022777"/>
    </source>
</evidence>
<comment type="caution">
    <text evidence="10">The sequence shown here is derived from an EMBL/GenBank/DDBJ whole genome shotgun (WGS) entry which is preliminary data.</text>
</comment>
<feature type="compositionally biased region" description="Low complexity" evidence="8">
    <location>
        <begin position="421"/>
        <end position="436"/>
    </location>
</feature>
<dbReference type="PROSITE" id="PS00108">
    <property type="entry name" value="PROTEIN_KINASE_ST"/>
    <property type="match status" value="1"/>
</dbReference>
<sequence length="662" mass="68893">MHRVRAGSRIRRVPADLPCWAMTATPDAAPLVLAERYRLEERIGAGSMGAVWRATDERLNRTVAVKQLLLRPGMPGFDTVAAAGYEEAKQRILREGRLAARLQHPHTIAVYDVVLHEEAPWLVMEYLSSRTLNELLIAEAPVDPREVARIGAQIADGLAAAHAAGIVHRDIKPANVLIGHETAIVKITDFGVSRAADDVQLTRTGLIAGTPAYLAPEIARGQPPTPASDVFALGATLYTAVQGEPPFGLDDNAYALLYRVAAGKVTAPERAGTLTDPLMRMLHPDPAERPTAEQARAELSAVAAGRAAEARGGDTKVDIKPISPRAGASAGGGKPSGTLGLPADPPSKKPGAARFKLPFRSSSRSRKSPPPGRPEAASAQPGTPAQPDRPRPSSPVSDAAPPRPSPTPRDEAPGRSGAGPRDAAAGESGSAARRGSVPAQPQGPSAPRDVASGQPPGSSAPGRPHRPPAPEAGSDRPRVPAAAPAQWPTPPALPGRSPQQPVPARPKWPLWGVLGLIVVAAVVGAVLAASDGSPGSSGPGSSATAEAPGGYTGGPHGTPTAAELTAFVQDYYRQLPGDPAAAWAMLGENARRASGDFAGYQGFYRSLSSVGFVEGPTAVNGRTVRGTLRFVPKNGRETQERYEFTVVPGPDGKLIMSSFSRR</sequence>
<feature type="region of interest" description="Disordered" evidence="8">
    <location>
        <begin position="275"/>
        <end position="503"/>
    </location>
</feature>
<feature type="compositionally biased region" description="Low complexity" evidence="8">
    <location>
        <begin position="297"/>
        <end position="307"/>
    </location>
</feature>
<feature type="binding site" evidence="7">
    <location>
        <position position="66"/>
    </location>
    <ligand>
        <name>ATP</name>
        <dbReference type="ChEBI" id="CHEBI:30616"/>
    </ligand>
</feature>
<keyword evidence="3" id="KW-0808">Transferase</keyword>
<evidence type="ECO:0000313" key="11">
    <source>
        <dbReference type="Proteomes" id="UP001428817"/>
    </source>
</evidence>
<evidence type="ECO:0000256" key="4">
    <source>
        <dbReference type="ARBA" id="ARBA00022741"/>
    </source>
</evidence>
<dbReference type="InterPro" id="IPR011009">
    <property type="entry name" value="Kinase-like_dom_sf"/>
</dbReference>